<dbReference type="EMBL" id="NRRL01000321">
    <property type="protein sequence ID" value="MBK1671695.1"/>
    <property type="molecule type" value="Genomic_DNA"/>
</dbReference>
<dbReference type="NCBIfam" id="NF047593">
    <property type="entry name" value="IS66_ISAeme5_TnpA"/>
    <property type="match status" value="1"/>
</dbReference>
<evidence type="ECO:0008006" key="4">
    <source>
        <dbReference type="Google" id="ProtNLM"/>
    </source>
</evidence>
<name>A0ABS1DMC8_9PROT</name>
<protein>
    <recommendedName>
        <fullName evidence="4">Transposase</fullName>
    </recommendedName>
</protein>
<reference evidence="2 3" key="1">
    <citation type="journal article" date="2020" name="Microorganisms">
        <title>Osmotic Adaptation and Compatible Solute Biosynthesis of Phototrophic Bacteria as Revealed from Genome Analyses.</title>
        <authorList>
            <person name="Imhoff J.F."/>
            <person name="Rahn T."/>
            <person name="Kunzel S."/>
            <person name="Keller A."/>
            <person name="Neulinger S.C."/>
        </authorList>
    </citation>
    <scope>NUCLEOTIDE SEQUENCE [LARGE SCALE GENOMIC DNA]</scope>
    <source>
        <strain evidence="2 3">DSM 9895</strain>
    </source>
</reference>
<sequence length="129" mass="14340">MAKTREDRRQFWRDHVQAWRRSGDRRDDYCREHGLNEQTFNLWVGRLRDELRPGSNGAPRTTDKASPETSAAPTFIPVEIVADDETPSNSGSTPTSTIEVDAGSVTLRVGADADTEVLARIISAARRAT</sequence>
<evidence type="ECO:0000313" key="3">
    <source>
        <dbReference type="Proteomes" id="UP001296873"/>
    </source>
</evidence>
<evidence type="ECO:0000313" key="2">
    <source>
        <dbReference type="EMBL" id="MBK1671695.1"/>
    </source>
</evidence>
<evidence type="ECO:0000256" key="1">
    <source>
        <dbReference type="SAM" id="MobiDB-lite"/>
    </source>
</evidence>
<keyword evidence="3" id="KW-1185">Reference proteome</keyword>
<feature type="region of interest" description="Disordered" evidence="1">
    <location>
        <begin position="50"/>
        <end position="74"/>
    </location>
</feature>
<dbReference type="Proteomes" id="UP001296873">
    <property type="component" value="Unassembled WGS sequence"/>
</dbReference>
<dbReference type="RefSeq" id="WP_200344833.1">
    <property type="nucleotide sequence ID" value="NZ_NRRL01000321.1"/>
</dbReference>
<proteinExistence type="predicted"/>
<comment type="caution">
    <text evidence="2">The sequence shown here is derived from an EMBL/GenBank/DDBJ whole genome shotgun (WGS) entry which is preliminary data.</text>
</comment>
<gene>
    <name evidence="2" type="ORF">CKO28_27295</name>
</gene>
<accession>A0ABS1DMC8</accession>
<organism evidence="2 3">
    <name type="scientific">Rhodovibrio sodomensis</name>
    <dbReference type="NCBI Taxonomy" id="1088"/>
    <lineage>
        <taxon>Bacteria</taxon>
        <taxon>Pseudomonadati</taxon>
        <taxon>Pseudomonadota</taxon>
        <taxon>Alphaproteobacteria</taxon>
        <taxon>Rhodospirillales</taxon>
        <taxon>Rhodovibrionaceae</taxon>
        <taxon>Rhodovibrio</taxon>
    </lineage>
</organism>